<comment type="caution">
    <text evidence="3">The sequence shown here is derived from an EMBL/GenBank/DDBJ whole genome shotgun (WGS) entry which is preliminary data.</text>
</comment>
<evidence type="ECO:0000256" key="2">
    <source>
        <dbReference type="ARBA" id="ARBA00023002"/>
    </source>
</evidence>
<keyword evidence="2" id="KW-0560">Oxidoreductase</keyword>
<dbReference type="InterPro" id="IPR036291">
    <property type="entry name" value="NAD(P)-bd_dom_sf"/>
</dbReference>
<evidence type="ECO:0000313" key="3">
    <source>
        <dbReference type="EMBL" id="KAH6609105.1"/>
    </source>
</evidence>
<proteinExistence type="inferred from homology"/>
<sequence>MTDIKPSVDGLRIIIAGGATGVGAAIAKRLARHGARIVIGDINIQQAIETATSITSSGGMAIAIAFDLSQEDSIRNLIEGGVTAFGGIDGLINMGADYRLEILGNDGNVLDMDAAVWRRTLDVNLVGHSLDV</sequence>
<comment type="similarity">
    <text evidence="1">Belongs to the short-chain dehydrogenases/reductases (SDR) family.</text>
</comment>
<dbReference type="OrthoDB" id="1393670at2759"/>
<reference evidence="3" key="1">
    <citation type="submission" date="2021-08" db="EMBL/GenBank/DDBJ databases">
        <title>Chromosome-Level Trichoderma cornu-damae using Hi-C Data.</title>
        <authorList>
            <person name="Kim C.S."/>
        </authorList>
    </citation>
    <scope>NUCLEOTIDE SEQUENCE</scope>
    <source>
        <strain evidence="3">KA19-0412C</strain>
    </source>
</reference>
<name>A0A9P8QSU3_9HYPO</name>
<dbReference type="Pfam" id="PF00106">
    <property type="entry name" value="adh_short"/>
    <property type="match status" value="1"/>
</dbReference>
<organism evidence="3 4">
    <name type="scientific">Trichoderma cornu-damae</name>
    <dbReference type="NCBI Taxonomy" id="654480"/>
    <lineage>
        <taxon>Eukaryota</taxon>
        <taxon>Fungi</taxon>
        <taxon>Dikarya</taxon>
        <taxon>Ascomycota</taxon>
        <taxon>Pezizomycotina</taxon>
        <taxon>Sordariomycetes</taxon>
        <taxon>Hypocreomycetidae</taxon>
        <taxon>Hypocreales</taxon>
        <taxon>Hypocreaceae</taxon>
        <taxon>Trichoderma</taxon>
    </lineage>
</organism>
<dbReference type="AlphaFoldDB" id="A0A9P8QSU3"/>
<dbReference type="Gene3D" id="3.40.50.720">
    <property type="entry name" value="NAD(P)-binding Rossmann-like Domain"/>
    <property type="match status" value="1"/>
</dbReference>
<keyword evidence="4" id="KW-1185">Reference proteome</keyword>
<dbReference type="InterPro" id="IPR002347">
    <property type="entry name" value="SDR_fam"/>
</dbReference>
<dbReference type="SUPFAM" id="SSF51735">
    <property type="entry name" value="NAD(P)-binding Rossmann-fold domains"/>
    <property type="match status" value="1"/>
</dbReference>
<gene>
    <name evidence="3" type="ORF">Trco_002451</name>
</gene>
<evidence type="ECO:0000313" key="4">
    <source>
        <dbReference type="Proteomes" id="UP000827724"/>
    </source>
</evidence>
<evidence type="ECO:0000256" key="1">
    <source>
        <dbReference type="ARBA" id="ARBA00006484"/>
    </source>
</evidence>
<dbReference type="CDD" id="cd05233">
    <property type="entry name" value="SDR_c"/>
    <property type="match status" value="1"/>
</dbReference>
<protein>
    <submittedName>
        <fullName evidence="3">Short-chain dehydrogenase reductase sdr</fullName>
    </submittedName>
</protein>
<dbReference type="PANTHER" id="PTHR43669">
    <property type="entry name" value="5-KETO-D-GLUCONATE 5-REDUCTASE"/>
    <property type="match status" value="1"/>
</dbReference>
<dbReference type="PANTHER" id="PTHR43669:SF14">
    <property type="entry name" value="OXIDOREDUCTASE"/>
    <property type="match status" value="1"/>
</dbReference>
<dbReference type="Proteomes" id="UP000827724">
    <property type="component" value="Unassembled WGS sequence"/>
</dbReference>
<accession>A0A9P8QSU3</accession>
<dbReference type="GO" id="GO:0016491">
    <property type="term" value="F:oxidoreductase activity"/>
    <property type="evidence" value="ECO:0007669"/>
    <property type="project" value="UniProtKB-KW"/>
</dbReference>
<dbReference type="EMBL" id="JAIWOZ010000002">
    <property type="protein sequence ID" value="KAH6609105.1"/>
    <property type="molecule type" value="Genomic_DNA"/>
</dbReference>